<dbReference type="SUPFAM" id="SSF48317">
    <property type="entry name" value="Acid phosphatase/Vanadium-dependent haloperoxidase"/>
    <property type="match status" value="1"/>
</dbReference>
<evidence type="ECO:0000256" key="3">
    <source>
        <dbReference type="ARBA" id="ARBA00047594"/>
    </source>
</evidence>
<evidence type="ECO:0000256" key="2">
    <source>
        <dbReference type="ARBA" id="ARBA00032707"/>
    </source>
</evidence>
<dbReference type="AlphaFoldDB" id="A0A1M5ZVY2"/>
<keyword evidence="6" id="KW-1185">Reference proteome</keyword>
<dbReference type="RefSeq" id="WP_370737216.1">
    <property type="nucleotide sequence ID" value="NZ_FQXZ01000038.1"/>
</dbReference>
<dbReference type="InterPro" id="IPR036938">
    <property type="entry name" value="PAP2/HPO_sf"/>
</dbReference>
<dbReference type="Gene3D" id="1.20.144.10">
    <property type="entry name" value="Phosphatidic acid phosphatase type 2/haloperoxidase"/>
    <property type="match status" value="1"/>
</dbReference>
<dbReference type="GO" id="GO:0050380">
    <property type="term" value="F:undecaprenyl-diphosphatase activity"/>
    <property type="evidence" value="ECO:0007669"/>
    <property type="project" value="UniProtKB-EC"/>
</dbReference>
<dbReference type="CDD" id="cd03394">
    <property type="entry name" value="PAP2_like_5"/>
    <property type="match status" value="1"/>
</dbReference>
<dbReference type="PANTHER" id="PTHR14969">
    <property type="entry name" value="SPHINGOSINE-1-PHOSPHATE PHOSPHOHYDROLASE"/>
    <property type="match status" value="1"/>
</dbReference>
<dbReference type="EC" id="3.6.1.27" evidence="1"/>
<sequence length="177" mass="19377">MSILKYIFYTGLLFIPLMSQAEITPAEWRDFSDIGADTLVGSALVLPVLEGDWTGFQHAGLSILTATAIVGTTKALVKAERPDKSDHNSFPSNHTANAFAAATNLHIRYGWQVGVPAYTIAALVGNGRVEGNKHHWEDVAVGAAIGIWSGWYFTSKNIYLFSWADRDEFGVMASLNW</sequence>
<comment type="catalytic activity">
    <reaction evidence="3">
        <text>di-trans,octa-cis-undecaprenyl diphosphate + H2O = di-trans,octa-cis-undecaprenyl phosphate + phosphate + H(+)</text>
        <dbReference type="Rhea" id="RHEA:28094"/>
        <dbReference type="ChEBI" id="CHEBI:15377"/>
        <dbReference type="ChEBI" id="CHEBI:15378"/>
        <dbReference type="ChEBI" id="CHEBI:43474"/>
        <dbReference type="ChEBI" id="CHEBI:58405"/>
        <dbReference type="ChEBI" id="CHEBI:60392"/>
        <dbReference type="EC" id="3.6.1.27"/>
    </reaction>
</comment>
<dbReference type="STRING" id="1216006.VA7868_03318"/>
<dbReference type="PANTHER" id="PTHR14969:SF13">
    <property type="entry name" value="AT30094P"/>
    <property type="match status" value="1"/>
</dbReference>
<accession>A0A1M5ZVY2</accession>
<proteinExistence type="predicted"/>
<organism evidence="5 6">
    <name type="scientific">Vibrio aerogenes CECT 7868</name>
    <dbReference type="NCBI Taxonomy" id="1216006"/>
    <lineage>
        <taxon>Bacteria</taxon>
        <taxon>Pseudomonadati</taxon>
        <taxon>Pseudomonadota</taxon>
        <taxon>Gammaproteobacteria</taxon>
        <taxon>Vibrionales</taxon>
        <taxon>Vibrionaceae</taxon>
        <taxon>Vibrio</taxon>
    </lineage>
</organism>
<dbReference type="InterPro" id="IPR000326">
    <property type="entry name" value="PAP2/HPO"/>
</dbReference>
<name>A0A1M5ZVY2_9VIBR</name>
<evidence type="ECO:0000313" key="6">
    <source>
        <dbReference type="Proteomes" id="UP000184608"/>
    </source>
</evidence>
<protein>
    <recommendedName>
        <fullName evidence="1">undecaprenyl-diphosphate phosphatase</fullName>
        <ecNumber evidence="1">3.6.1.27</ecNumber>
    </recommendedName>
    <alternativeName>
        <fullName evidence="2">Undecaprenyl pyrophosphate phosphatase</fullName>
    </alternativeName>
</protein>
<feature type="domain" description="Phosphatidic acid phosphatase type 2/haloperoxidase" evidence="4">
    <location>
        <begin position="59"/>
        <end position="154"/>
    </location>
</feature>
<evidence type="ECO:0000256" key="1">
    <source>
        <dbReference type="ARBA" id="ARBA00012374"/>
    </source>
</evidence>
<evidence type="ECO:0000259" key="4">
    <source>
        <dbReference type="SMART" id="SM00014"/>
    </source>
</evidence>
<dbReference type="Proteomes" id="UP000184608">
    <property type="component" value="Unassembled WGS sequence"/>
</dbReference>
<evidence type="ECO:0000313" key="5">
    <source>
        <dbReference type="EMBL" id="SHI28404.1"/>
    </source>
</evidence>
<gene>
    <name evidence="5" type="ORF">VA7868_03318</name>
</gene>
<dbReference type="EMBL" id="FQXZ01000038">
    <property type="protein sequence ID" value="SHI28404.1"/>
    <property type="molecule type" value="Genomic_DNA"/>
</dbReference>
<reference evidence="5 6" key="1">
    <citation type="submission" date="2016-11" db="EMBL/GenBank/DDBJ databases">
        <authorList>
            <person name="Jaros S."/>
            <person name="Januszkiewicz K."/>
            <person name="Wedrychowicz H."/>
        </authorList>
    </citation>
    <scope>NUCLEOTIDE SEQUENCE [LARGE SCALE GENOMIC DNA]</scope>
    <source>
        <strain evidence="5 6">CECT 7868</strain>
    </source>
</reference>
<dbReference type="Pfam" id="PF01569">
    <property type="entry name" value="PAP2"/>
    <property type="match status" value="1"/>
</dbReference>
<dbReference type="SMART" id="SM00014">
    <property type="entry name" value="acidPPc"/>
    <property type="match status" value="1"/>
</dbReference>